<reference evidence="3" key="1">
    <citation type="submission" date="2024-07" db="EMBL/GenBank/DDBJ databases">
        <title>Two chromosome-level genome assemblies of Korean endemic species Abeliophyllum distichum and Forsythia ovata (Oleaceae).</title>
        <authorList>
            <person name="Jang H."/>
        </authorList>
    </citation>
    <scope>NUCLEOTIDE SEQUENCE [LARGE SCALE GENOMIC DNA]</scope>
</reference>
<protein>
    <submittedName>
        <fullName evidence="2">Ubiquitin-like superfamily protein</fullName>
    </submittedName>
</protein>
<evidence type="ECO:0000259" key="1">
    <source>
        <dbReference type="PROSITE" id="PS50053"/>
    </source>
</evidence>
<evidence type="ECO:0000313" key="3">
    <source>
        <dbReference type="Proteomes" id="UP001604277"/>
    </source>
</evidence>
<dbReference type="InterPro" id="IPR000626">
    <property type="entry name" value="Ubiquitin-like_dom"/>
</dbReference>
<dbReference type="AlphaFoldDB" id="A0ABD1P4G9"/>
<sequence>MSRRRVDYGFLHWWRGDVGSAEWREIREKVKNEEWIKTDRLRVIGQYLMVKLIPNLQNKNRFSRLIASFSLYNHNGFTLGSLSYKKLPRQLLKISILKLDGSSFSVEVSRNATVASLEFAVEEVYGILPQDEGNILWSLVWSHFCLCYESQKLINEKACLQSYGIKDGDELHFSRHMRIDHKPTRQQSENHFVVSKQHSLSNACDARANGYVSIEDQESNRNYFNCEADLAFPQEKFNLTHFWKEWLSCSKLHGLRRGRVSNKLVEVAHFST</sequence>
<name>A0ABD1P4G9_9LAMI</name>
<dbReference type="PROSITE" id="PS50053">
    <property type="entry name" value="UBIQUITIN_2"/>
    <property type="match status" value="1"/>
</dbReference>
<keyword evidence="3" id="KW-1185">Reference proteome</keyword>
<proteinExistence type="predicted"/>
<dbReference type="Gene3D" id="3.10.20.90">
    <property type="entry name" value="Phosphatidylinositol 3-kinase Catalytic Subunit, Chain A, domain 1"/>
    <property type="match status" value="1"/>
</dbReference>
<dbReference type="InterPro" id="IPR040610">
    <property type="entry name" value="SNRNP25_ubiquitin"/>
</dbReference>
<evidence type="ECO:0000313" key="2">
    <source>
        <dbReference type="EMBL" id="KAL2458772.1"/>
    </source>
</evidence>
<dbReference type="PANTHER" id="PTHR14942:SF9">
    <property type="entry name" value="OS02G0188500 PROTEIN"/>
    <property type="match status" value="1"/>
</dbReference>
<feature type="domain" description="Ubiquitin-like" evidence="1">
    <location>
        <begin position="92"/>
        <end position="178"/>
    </location>
</feature>
<dbReference type="Proteomes" id="UP001604277">
    <property type="component" value="Unassembled WGS sequence"/>
</dbReference>
<dbReference type="CDD" id="cd17058">
    <property type="entry name" value="Ubl_SNRNP25"/>
    <property type="match status" value="1"/>
</dbReference>
<dbReference type="SUPFAM" id="SSF54236">
    <property type="entry name" value="Ubiquitin-like"/>
    <property type="match status" value="1"/>
</dbReference>
<dbReference type="InterPro" id="IPR029071">
    <property type="entry name" value="Ubiquitin-like_domsf"/>
</dbReference>
<dbReference type="InterPro" id="IPR039690">
    <property type="entry name" value="SNRNP25"/>
</dbReference>
<accession>A0ABD1P4G9</accession>
<gene>
    <name evidence="2" type="ORF">Fot_55561</name>
</gene>
<dbReference type="Pfam" id="PF18036">
    <property type="entry name" value="Ubiquitin_4"/>
    <property type="match status" value="1"/>
</dbReference>
<comment type="caution">
    <text evidence="2">The sequence shown here is derived from an EMBL/GenBank/DDBJ whole genome shotgun (WGS) entry which is preliminary data.</text>
</comment>
<dbReference type="PANTHER" id="PTHR14942">
    <property type="entry name" value="U11/U12 SMALL NUCLEAR RIBONUCLEOPROTEIN 25 KDA PROTEIN"/>
    <property type="match status" value="1"/>
</dbReference>
<organism evidence="2 3">
    <name type="scientific">Forsythia ovata</name>
    <dbReference type="NCBI Taxonomy" id="205694"/>
    <lineage>
        <taxon>Eukaryota</taxon>
        <taxon>Viridiplantae</taxon>
        <taxon>Streptophyta</taxon>
        <taxon>Embryophyta</taxon>
        <taxon>Tracheophyta</taxon>
        <taxon>Spermatophyta</taxon>
        <taxon>Magnoliopsida</taxon>
        <taxon>eudicotyledons</taxon>
        <taxon>Gunneridae</taxon>
        <taxon>Pentapetalae</taxon>
        <taxon>asterids</taxon>
        <taxon>lamiids</taxon>
        <taxon>Lamiales</taxon>
        <taxon>Oleaceae</taxon>
        <taxon>Forsythieae</taxon>
        <taxon>Forsythia</taxon>
    </lineage>
</organism>
<dbReference type="EMBL" id="JBFOLJ010000027">
    <property type="protein sequence ID" value="KAL2458772.1"/>
    <property type="molecule type" value="Genomic_DNA"/>
</dbReference>